<keyword evidence="3" id="KW-1185">Reference proteome</keyword>
<keyword evidence="1" id="KW-0732">Signal</keyword>
<gene>
    <name evidence="2" type="ORF">PILCRDRAFT_1578</name>
</gene>
<reference evidence="3" key="2">
    <citation type="submission" date="2015-01" db="EMBL/GenBank/DDBJ databases">
        <title>Evolutionary Origins and Diversification of the Mycorrhizal Mutualists.</title>
        <authorList>
            <consortium name="DOE Joint Genome Institute"/>
            <consortium name="Mycorrhizal Genomics Consortium"/>
            <person name="Kohler A."/>
            <person name="Kuo A."/>
            <person name="Nagy L.G."/>
            <person name="Floudas D."/>
            <person name="Copeland A."/>
            <person name="Barry K.W."/>
            <person name="Cichocki N."/>
            <person name="Veneault-Fourrey C."/>
            <person name="LaButti K."/>
            <person name="Lindquist E.A."/>
            <person name="Lipzen A."/>
            <person name="Lundell T."/>
            <person name="Morin E."/>
            <person name="Murat C."/>
            <person name="Riley R."/>
            <person name="Ohm R."/>
            <person name="Sun H."/>
            <person name="Tunlid A."/>
            <person name="Henrissat B."/>
            <person name="Grigoriev I.V."/>
            <person name="Hibbett D.S."/>
            <person name="Martin F."/>
        </authorList>
    </citation>
    <scope>NUCLEOTIDE SEQUENCE [LARGE SCALE GENOMIC DNA]</scope>
    <source>
        <strain evidence="3">F 1598</strain>
    </source>
</reference>
<evidence type="ECO:0000256" key="1">
    <source>
        <dbReference type="SAM" id="SignalP"/>
    </source>
</evidence>
<dbReference type="Proteomes" id="UP000054166">
    <property type="component" value="Unassembled WGS sequence"/>
</dbReference>
<dbReference type="HOGENOM" id="CLU_1876189_0_0_1"/>
<reference evidence="2 3" key="1">
    <citation type="submission" date="2014-04" db="EMBL/GenBank/DDBJ databases">
        <authorList>
            <consortium name="DOE Joint Genome Institute"/>
            <person name="Kuo A."/>
            <person name="Tarkka M."/>
            <person name="Buscot F."/>
            <person name="Kohler A."/>
            <person name="Nagy L.G."/>
            <person name="Floudas D."/>
            <person name="Copeland A."/>
            <person name="Barry K.W."/>
            <person name="Cichocki N."/>
            <person name="Veneault-Fourrey C."/>
            <person name="LaButti K."/>
            <person name="Lindquist E.A."/>
            <person name="Lipzen A."/>
            <person name="Lundell T."/>
            <person name="Morin E."/>
            <person name="Murat C."/>
            <person name="Sun H."/>
            <person name="Tunlid A."/>
            <person name="Henrissat B."/>
            <person name="Grigoriev I.V."/>
            <person name="Hibbett D.S."/>
            <person name="Martin F."/>
            <person name="Nordberg H.P."/>
            <person name="Cantor M.N."/>
            <person name="Hua S.X."/>
        </authorList>
    </citation>
    <scope>NUCLEOTIDE SEQUENCE [LARGE SCALE GENOMIC DNA]</scope>
    <source>
        <strain evidence="2 3">F 1598</strain>
    </source>
</reference>
<evidence type="ECO:0000313" key="3">
    <source>
        <dbReference type="Proteomes" id="UP000054166"/>
    </source>
</evidence>
<feature type="signal peptide" evidence="1">
    <location>
        <begin position="1"/>
        <end position="23"/>
    </location>
</feature>
<name>A0A0C3GHW8_PILCF</name>
<accession>A0A0C3GHW8</accession>
<proteinExistence type="predicted"/>
<protein>
    <submittedName>
        <fullName evidence="2">Uncharacterized protein</fullName>
    </submittedName>
</protein>
<organism evidence="2 3">
    <name type="scientific">Piloderma croceum (strain F 1598)</name>
    <dbReference type="NCBI Taxonomy" id="765440"/>
    <lineage>
        <taxon>Eukaryota</taxon>
        <taxon>Fungi</taxon>
        <taxon>Dikarya</taxon>
        <taxon>Basidiomycota</taxon>
        <taxon>Agaricomycotina</taxon>
        <taxon>Agaricomycetes</taxon>
        <taxon>Agaricomycetidae</taxon>
        <taxon>Atheliales</taxon>
        <taxon>Atheliaceae</taxon>
        <taxon>Piloderma</taxon>
    </lineage>
</organism>
<sequence length="136" mass="14486">MVYAPSVILAAAIALNIFLPSLAIPLKPLAGELPRNADFIDSIHPIAPAKGRTEARTFAADLSGGFVGDFTKEAAEVAIQEGQKAANSIGLRSFDNDAAGELAGVPEDLALRWIREYLKREMQGGLDTHATDLEQN</sequence>
<dbReference type="EMBL" id="KN832973">
    <property type="protein sequence ID" value="KIM90236.1"/>
    <property type="molecule type" value="Genomic_DNA"/>
</dbReference>
<evidence type="ECO:0000313" key="2">
    <source>
        <dbReference type="EMBL" id="KIM90236.1"/>
    </source>
</evidence>
<dbReference type="AlphaFoldDB" id="A0A0C3GHW8"/>
<dbReference type="InParanoid" id="A0A0C3GHW8"/>
<feature type="chain" id="PRO_5002164875" evidence="1">
    <location>
        <begin position="24"/>
        <end position="136"/>
    </location>
</feature>